<organism evidence="1 2">
    <name type="scientific">Sphingomonas horti</name>
    <dbReference type="NCBI Taxonomy" id="2682842"/>
    <lineage>
        <taxon>Bacteria</taxon>
        <taxon>Pseudomonadati</taxon>
        <taxon>Pseudomonadota</taxon>
        <taxon>Alphaproteobacteria</taxon>
        <taxon>Sphingomonadales</taxon>
        <taxon>Sphingomonadaceae</taxon>
        <taxon>Sphingomonas</taxon>
    </lineage>
</organism>
<dbReference type="AlphaFoldDB" id="A0A6I4IX76"/>
<dbReference type="Pfam" id="PF06841">
    <property type="entry name" value="Phage_T4_gp19"/>
    <property type="match status" value="1"/>
</dbReference>
<gene>
    <name evidence="1" type="ORF">GON01_02075</name>
</gene>
<dbReference type="RefSeq" id="WP_157025503.1">
    <property type="nucleotide sequence ID" value="NZ_WQMS01000001.1"/>
</dbReference>
<dbReference type="GO" id="GO:0005198">
    <property type="term" value="F:structural molecule activity"/>
    <property type="evidence" value="ECO:0007669"/>
    <property type="project" value="InterPro"/>
</dbReference>
<name>A0A6I4IX76_9SPHN</name>
<dbReference type="PANTHER" id="PTHR38009">
    <property type="entry name" value="CONSERVED HYPOTHETICAL PHAGE TAIL PROTEIN"/>
    <property type="match status" value="1"/>
</dbReference>
<comment type="caution">
    <text evidence="1">The sequence shown here is derived from an EMBL/GenBank/DDBJ whole genome shotgun (WGS) entry which is preliminary data.</text>
</comment>
<evidence type="ECO:0000313" key="1">
    <source>
        <dbReference type="EMBL" id="MVO76729.1"/>
    </source>
</evidence>
<dbReference type="InterPro" id="IPR011747">
    <property type="entry name" value="CHP02241"/>
</dbReference>
<protein>
    <submittedName>
        <fullName evidence="1">Phage tail protein</fullName>
    </submittedName>
</protein>
<keyword evidence="2" id="KW-1185">Reference proteome</keyword>
<dbReference type="EMBL" id="WQMS01000001">
    <property type="protein sequence ID" value="MVO76729.1"/>
    <property type="molecule type" value="Genomic_DNA"/>
</dbReference>
<accession>A0A6I4IX76</accession>
<dbReference type="InterPro" id="IPR010667">
    <property type="entry name" value="Phage_T4_Gp19"/>
</dbReference>
<proteinExistence type="predicted"/>
<dbReference type="NCBIfam" id="TIGR02241">
    <property type="entry name" value="conserved hypothetical phage tail region protein"/>
    <property type="match status" value="1"/>
</dbReference>
<evidence type="ECO:0000313" key="2">
    <source>
        <dbReference type="Proteomes" id="UP000441389"/>
    </source>
</evidence>
<dbReference type="PANTHER" id="PTHR38009:SF1">
    <property type="entry name" value="CONSERVED HYPOTHETICAL PHAGE TAIL PROTEIN"/>
    <property type="match status" value="1"/>
</dbReference>
<reference evidence="1 2" key="1">
    <citation type="submission" date="2019-12" db="EMBL/GenBank/DDBJ databases">
        <authorList>
            <person name="Huq M.A."/>
        </authorList>
    </citation>
    <scope>NUCLEOTIDE SEQUENCE [LARGE SCALE GENOMIC DNA]</scope>
    <source>
        <strain evidence="1 2">MAH-20</strain>
    </source>
</reference>
<dbReference type="Proteomes" id="UP000441389">
    <property type="component" value="Unassembled WGS sequence"/>
</dbReference>
<sequence length="161" mass="17722">MASAPPAGQGQQGAAAAASPLAPSEMYRNYNFLLRLDSTEVRFTECLGLGMRIEPIRYRESGVGNVVRALPGPVAYAEVVLRYGLATTPDLWNWLKRTAEGAVVRRNVTISQLDNDGATPRINWNLYGAWPCQWSGVPFDALGREAAIEELRLAFDRLDRA</sequence>